<dbReference type="AlphaFoldDB" id="A0A9P7FQ40"/>
<dbReference type="PANTHER" id="PTHR31806:SF5">
    <property type="entry name" value="PURINE-CYTOSINE PERMEASE FCY21"/>
    <property type="match status" value="1"/>
</dbReference>
<dbReference type="Proteomes" id="UP000717328">
    <property type="component" value="Unassembled WGS sequence"/>
</dbReference>
<feature type="transmembrane region" description="Helical" evidence="3">
    <location>
        <begin position="371"/>
        <end position="392"/>
    </location>
</feature>
<sequence length="476" mass="51562">MDPPANFNDKKQLYEEGLLPVNTLPEAELLRVGGPFKRWTQKLLTWGVESRGTQPVPPEQRTDTQYSKIFFIWFSMNTNILSSILCGNSWACCLQSGFARYLLVYFILQFAILHSTGLFYDMGTKTCFFGVILPCVVNLIVMIGFCVLNSIVGGQALASVNGSLSWTVGIVVLEVVSLLVSFCGYKLLNWYERIAWVPVVISFIVALGVGGKHLSSPPPSEPATVSAVFSFASTLAGFVVSKTPFLLDSLFDLSISAGEYSSTPTLGAAVATVASTVPEWKAGYAGENVGGLLEAMLHPAKGLGKFLTVLLSLSVAGNIAATFYSITLNIQVFIPPLILVPRYVFSLVATAIVIPVAIVGSKRFYDTLVNFLGLIGYWASSFAAIILVEHFVFRKGDHKLYNIADWNNPSRLPSGIAALAAGILSFGLIIPSMDQVWFVGPIAKKTGDVAFEVAFGLSAVLYIPLRALEIRVRKSI</sequence>
<dbReference type="PIRSF" id="PIRSF002744">
    <property type="entry name" value="Pur-cyt_permease"/>
    <property type="match status" value="1"/>
</dbReference>
<dbReference type="GO" id="GO:0005886">
    <property type="term" value="C:plasma membrane"/>
    <property type="evidence" value="ECO:0007669"/>
    <property type="project" value="TreeGrafter"/>
</dbReference>
<keyword evidence="3" id="KW-1133">Transmembrane helix</keyword>
<keyword evidence="2 3" id="KW-0472">Membrane</keyword>
<organism evidence="4 5">
    <name type="scientific">Sphagnurus paluster</name>
    <dbReference type="NCBI Taxonomy" id="117069"/>
    <lineage>
        <taxon>Eukaryota</taxon>
        <taxon>Fungi</taxon>
        <taxon>Dikarya</taxon>
        <taxon>Basidiomycota</taxon>
        <taxon>Agaricomycotina</taxon>
        <taxon>Agaricomycetes</taxon>
        <taxon>Agaricomycetidae</taxon>
        <taxon>Agaricales</taxon>
        <taxon>Tricholomatineae</taxon>
        <taxon>Lyophyllaceae</taxon>
        <taxon>Sphagnurus</taxon>
    </lineage>
</organism>
<evidence type="ECO:0008006" key="6">
    <source>
        <dbReference type="Google" id="ProtNLM"/>
    </source>
</evidence>
<evidence type="ECO:0000256" key="1">
    <source>
        <dbReference type="ARBA" id="ARBA00022448"/>
    </source>
</evidence>
<dbReference type="GO" id="GO:0022857">
    <property type="term" value="F:transmembrane transporter activity"/>
    <property type="evidence" value="ECO:0007669"/>
    <property type="project" value="InterPro"/>
</dbReference>
<evidence type="ECO:0000256" key="2">
    <source>
        <dbReference type="PIRNR" id="PIRNR002744"/>
    </source>
</evidence>
<gene>
    <name evidence="4" type="ORF">H0H81_008652</name>
</gene>
<dbReference type="OrthoDB" id="2116389at2759"/>
<comment type="similarity">
    <text evidence="2">Belongs to the purine-cytosine permease (2.A.39) family.</text>
</comment>
<feature type="transmembrane region" description="Helical" evidence="3">
    <location>
        <begin position="164"/>
        <end position="188"/>
    </location>
</feature>
<proteinExistence type="inferred from homology"/>
<keyword evidence="5" id="KW-1185">Reference proteome</keyword>
<evidence type="ECO:0000256" key="3">
    <source>
        <dbReference type="SAM" id="Phobius"/>
    </source>
</evidence>
<keyword evidence="1 2" id="KW-0813">Transport</keyword>
<protein>
    <recommendedName>
        <fullName evidence="6">Cytosine-purine permease</fullName>
    </recommendedName>
</protein>
<feature type="transmembrane region" description="Helical" evidence="3">
    <location>
        <begin position="339"/>
        <end position="359"/>
    </location>
</feature>
<accession>A0A9P7FQ40</accession>
<evidence type="ECO:0000313" key="5">
    <source>
        <dbReference type="Proteomes" id="UP000717328"/>
    </source>
</evidence>
<feature type="transmembrane region" description="Helical" evidence="3">
    <location>
        <begin position="450"/>
        <end position="468"/>
    </location>
</feature>
<dbReference type="EMBL" id="JABCKI010005957">
    <property type="protein sequence ID" value="KAG5636249.1"/>
    <property type="molecule type" value="Genomic_DNA"/>
</dbReference>
<dbReference type="Gene3D" id="1.10.4160.10">
    <property type="entry name" value="Hydantoin permease"/>
    <property type="match status" value="1"/>
</dbReference>
<feature type="transmembrane region" description="Helical" evidence="3">
    <location>
        <begin position="306"/>
        <end position="327"/>
    </location>
</feature>
<dbReference type="InterPro" id="IPR026030">
    <property type="entry name" value="Pur-cyt_permease_Fcy2/21/22"/>
</dbReference>
<feature type="transmembrane region" description="Helical" evidence="3">
    <location>
        <begin position="194"/>
        <end position="211"/>
    </location>
</feature>
<feature type="transmembrane region" description="Helical" evidence="3">
    <location>
        <begin position="102"/>
        <end position="122"/>
    </location>
</feature>
<comment type="caution">
    <text evidence="4">The sequence shown here is derived from an EMBL/GenBank/DDBJ whole genome shotgun (WGS) entry which is preliminary data.</text>
</comment>
<keyword evidence="3" id="KW-0812">Transmembrane</keyword>
<feature type="transmembrane region" description="Helical" evidence="3">
    <location>
        <begin position="223"/>
        <end position="241"/>
    </location>
</feature>
<dbReference type="PANTHER" id="PTHR31806">
    <property type="entry name" value="PURINE-CYTOSINE PERMEASE FCY2-RELATED"/>
    <property type="match status" value="1"/>
</dbReference>
<feature type="transmembrane region" description="Helical" evidence="3">
    <location>
        <begin position="412"/>
        <end position="430"/>
    </location>
</feature>
<reference evidence="4" key="1">
    <citation type="submission" date="2021-02" db="EMBL/GenBank/DDBJ databases">
        <authorList>
            <person name="Nieuwenhuis M."/>
            <person name="Van De Peppel L.J.J."/>
        </authorList>
    </citation>
    <scope>NUCLEOTIDE SEQUENCE</scope>
    <source>
        <strain evidence="4">D49</strain>
    </source>
</reference>
<feature type="transmembrane region" description="Helical" evidence="3">
    <location>
        <begin position="128"/>
        <end position="152"/>
    </location>
</feature>
<name>A0A9P7FQ40_9AGAR</name>
<reference evidence="4" key="2">
    <citation type="submission" date="2021-10" db="EMBL/GenBank/DDBJ databases">
        <title>Phylogenomics reveals ancestral predisposition of the termite-cultivated fungus Termitomyces towards a domesticated lifestyle.</title>
        <authorList>
            <person name="Auxier B."/>
            <person name="Grum-Grzhimaylo A."/>
            <person name="Cardenas M.E."/>
            <person name="Lodge J.D."/>
            <person name="Laessoe T."/>
            <person name="Pedersen O."/>
            <person name="Smith M.E."/>
            <person name="Kuyper T.W."/>
            <person name="Franco-Molano E.A."/>
            <person name="Baroni T.J."/>
            <person name="Aanen D.K."/>
        </authorList>
    </citation>
    <scope>NUCLEOTIDE SEQUENCE</scope>
    <source>
        <strain evidence="4">D49</strain>
    </source>
</reference>
<evidence type="ECO:0000313" key="4">
    <source>
        <dbReference type="EMBL" id="KAG5636249.1"/>
    </source>
</evidence>
<feature type="transmembrane region" description="Helical" evidence="3">
    <location>
        <begin position="70"/>
        <end position="90"/>
    </location>
</feature>